<dbReference type="InterPro" id="IPR045518">
    <property type="entry name" value="2EXR"/>
</dbReference>
<protein>
    <recommendedName>
        <fullName evidence="2">2EXR domain-containing protein</fullName>
    </recommendedName>
</protein>
<proteinExistence type="predicted"/>
<dbReference type="RefSeq" id="XP_035320091.1">
    <property type="nucleotide sequence ID" value="XM_035463827.1"/>
</dbReference>
<dbReference type="EMBL" id="JAANYQ010000012">
    <property type="protein sequence ID" value="KAF4121439.1"/>
    <property type="molecule type" value="Genomic_DNA"/>
</dbReference>
<dbReference type="AlphaFoldDB" id="A0A9P4YUV6"/>
<keyword evidence="4" id="KW-1185">Reference proteome</keyword>
<dbReference type="Pfam" id="PF20150">
    <property type="entry name" value="2EXR"/>
    <property type="match status" value="1"/>
</dbReference>
<feature type="compositionally biased region" description="Acidic residues" evidence="1">
    <location>
        <begin position="467"/>
        <end position="480"/>
    </location>
</feature>
<dbReference type="Proteomes" id="UP000749293">
    <property type="component" value="Unassembled WGS sequence"/>
</dbReference>
<feature type="compositionally biased region" description="Acidic residues" evidence="1">
    <location>
        <begin position="556"/>
        <end position="578"/>
    </location>
</feature>
<feature type="region of interest" description="Disordered" evidence="1">
    <location>
        <begin position="306"/>
        <end position="614"/>
    </location>
</feature>
<feature type="region of interest" description="Disordered" evidence="1">
    <location>
        <begin position="1"/>
        <end position="29"/>
    </location>
</feature>
<feature type="compositionally biased region" description="Acidic residues" evidence="1">
    <location>
        <begin position="435"/>
        <end position="449"/>
    </location>
</feature>
<feature type="compositionally biased region" description="Low complexity" evidence="1">
    <location>
        <begin position="20"/>
        <end position="29"/>
    </location>
</feature>
<dbReference type="PANTHER" id="PTHR35910:SF6">
    <property type="entry name" value="2EXR DOMAIN-CONTAINING PROTEIN"/>
    <property type="match status" value="1"/>
</dbReference>
<feature type="compositionally biased region" description="Low complexity" evidence="1">
    <location>
        <begin position="488"/>
        <end position="499"/>
    </location>
</feature>
<gene>
    <name evidence="3" type="ORF">GMORB2_1846</name>
</gene>
<feature type="compositionally biased region" description="Basic residues" evidence="1">
    <location>
        <begin position="453"/>
        <end position="462"/>
    </location>
</feature>
<organism evidence="3 4">
    <name type="scientific">Geosmithia morbida</name>
    <dbReference type="NCBI Taxonomy" id="1094350"/>
    <lineage>
        <taxon>Eukaryota</taxon>
        <taxon>Fungi</taxon>
        <taxon>Dikarya</taxon>
        <taxon>Ascomycota</taxon>
        <taxon>Pezizomycotina</taxon>
        <taxon>Sordariomycetes</taxon>
        <taxon>Hypocreomycetidae</taxon>
        <taxon>Hypocreales</taxon>
        <taxon>Bionectriaceae</taxon>
        <taxon>Geosmithia</taxon>
    </lineage>
</organism>
<feature type="compositionally biased region" description="Acidic residues" evidence="1">
    <location>
        <begin position="313"/>
        <end position="335"/>
    </location>
</feature>
<dbReference type="OrthoDB" id="3501032at2759"/>
<accession>A0A9P4YUV6</accession>
<name>A0A9P4YUV6_9HYPO</name>
<evidence type="ECO:0000256" key="1">
    <source>
        <dbReference type="SAM" id="MobiDB-lite"/>
    </source>
</evidence>
<evidence type="ECO:0000313" key="3">
    <source>
        <dbReference type="EMBL" id="KAF4121439.1"/>
    </source>
</evidence>
<dbReference type="GeneID" id="55968076"/>
<evidence type="ECO:0000259" key="2">
    <source>
        <dbReference type="Pfam" id="PF20150"/>
    </source>
</evidence>
<feature type="compositionally biased region" description="Acidic residues" evidence="1">
    <location>
        <begin position="514"/>
        <end position="523"/>
    </location>
</feature>
<evidence type="ECO:0000313" key="4">
    <source>
        <dbReference type="Proteomes" id="UP000749293"/>
    </source>
</evidence>
<feature type="compositionally biased region" description="Acidic residues" evidence="1">
    <location>
        <begin position="589"/>
        <end position="608"/>
    </location>
</feature>
<comment type="caution">
    <text evidence="3">The sequence shown here is derived from an EMBL/GenBank/DDBJ whole genome shotgun (WGS) entry which is preliminary data.</text>
</comment>
<dbReference type="PANTHER" id="PTHR35910">
    <property type="entry name" value="2EXR DOMAIN-CONTAINING PROTEIN"/>
    <property type="match status" value="1"/>
</dbReference>
<reference evidence="3" key="1">
    <citation type="submission" date="2020-03" db="EMBL/GenBank/DDBJ databases">
        <title>Site-based positive gene gene selection in Geosmithia morbida across the United States reveals a broad range of putative effectors and factors for local host and environmental adapation.</title>
        <authorList>
            <person name="Onufrak A."/>
            <person name="Murdoch R.W."/>
            <person name="Gazis R."/>
            <person name="Huff M."/>
            <person name="Staton M."/>
            <person name="Klingeman W."/>
            <person name="Hadziabdic D."/>
        </authorList>
    </citation>
    <scope>NUCLEOTIDE SEQUENCE</scope>
    <source>
        <strain evidence="3">1262</strain>
    </source>
</reference>
<sequence length="614" mass="68338">MARPPIVVDSSDESDESGRESNSSSGPGSLLIELEAEEVEGIASNPTGYKDLAPLESFTLFTELPPELRRQIWEIFCPTLAQKGRVIPVTFLVDPIEDRVTVGDFISLSQVTEPCRTLASVNRESREIVLEKFPDTLPLHMGTGDAVVRFNAASDIVVVHNKGWLYQLPPHISEDYFPVLSVIQNLAITYSQLLAEDWDRLDQRFGEIVASFVHAPHSSVQNVFISLPGETESINRRWAVSPLACQHRVRTVEIEPGLGEDYDWIYCWPDLQNHPTFSWHHVSTYGAAIFERLLQDHDNGVGVEEADAMSAPSDDETDTLPDEYESEGIDDDEIIEHESSSEDELVPRPISADESSDDEGLAGQGDSETVGHFSSPEPESESEPDRGASSVGDQGRQFKRKRRRVLDDSDDDVSDGEASRPAKAAKTHKTITISDGEDNAEDEDEDEDDVRSRKYGRSRRRRQDNISSDDNDDDEDEKDDEPIKPGRSRQQPQVVSSSDSEGKEEDAPSSSEGSSEEEEEEEEAPVRMTLAQRLGRFRDENPIPSDSNDSDRTSDQDSEDASQDDGDSEEEDDDDEGDVDRSHRRGGFFDDEADDTDDDQSDGGDDTMDSFIVD</sequence>
<feature type="domain" description="2EXR" evidence="2">
    <location>
        <begin position="58"/>
        <end position="157"/>
    </location>
</feature>